<evidence type="ECO:0000313" key="2">
    <source>
        <dbReference type="EMBL" id="SFS64956.1"/>
    </source>
</evidence>
<organism evidence="2 3">
    <name type="scientific">Alloyangia pacifica</name>
    <dbReference type="NCBI Taxonomy" id="311180"/>
    <lineage>
        <taxon>Bacteria</taxon>
        <taxon>Pseudomonadati</taxon>
        <taxon>Pseudomonadota</taxon>
        <taxon>Alphaproteobacteria</taxon>
        <taxon>Rhodobacterales</taxon>
        <taxon>Roseobacteraceae</taxon>
        <taxon>Alloyangia</taxon>
    </lineage>
</organism>
<dbReference type="Proteomes" id="UP000199392">
    <property type="component" value="Unassembled WGS sequence"/>
</dbReference>
<keyword evidence="3" id="KW-1185">Reference proteome</keyword>
<dbReference type="OrthoDB" id="7875741at2"/>
<feature type="region of interest" description="Disordered" evidence="1">
    <location>
        <begin position="63"/>
        <end position="97"/>
    </location>
</feature>
<evidence type="ECO:0000256" key="1">
    <source>
        <dbReference type="SAM" id="MobiDB-lite"/>
    </source>
</evidence>
<gene>
    <name evidence="2" type="ORF">SAMN04488050_103142</name>
</gene>
<sequence>MFDTLPSYPWLPPLMTGSELAEAMRYSGVTSAFRGWLKSLDIKPVPGRSDLYDPHHVRHRLNEAQGLSLRGFTPPEAPTENNEPRSLTEMRRQRRGK</sequence>
<accession>A0A1I6RJY1</accession>
<feature type="compositionally biased region" description="Basic and acidic residues" evidence="1">
    <location>
        <begin position="82"/>
        <end position="91"/>
    </location>
</feature>
<dbReference type="AlphaFoldDB" id="A0A1I6RJY1"/>
<proteinExistence type="predicted"/>
<dbReference type="RefSeq" id="WP_092422825.1">
    <property type="nucleotide sequence ID" value="NZ_FNCL01000003.1"/>
</dbReference>
<protein>
    <submittedName>
        <fullName evidence="2">Uncharacterized protein</fullName>
    </submittedName>
</protein>
<reference evidence="3" key="1">
    <citation type="submission" date="2016-10" db="EMBL/GenBank/DDBJ databases">
        <authorList>
            <person name="Varghese N."/>
            <person name="Submissions S."/>
        </authorList>
    </citation>
    <scope>NUCLEOTIDE SEQUENCE [LARGE SCALE GENOMIC DNA]</scope>
    <source>
        <strain evidence="3">DSM 26894</strain>
    </source>
</reference>
<evidence type="ECO:0000313" key="3">
    <source>
        <dbReference type="Proteomes" id="UP000199392"/>
    </source>
</evidence>
<dbReference type="STRING" id="311180.SAMN04488050_103142"/>
<dbReference type="EMBL" id="FOZW01000003">
    <property type="protein sequence ID" value="SFS64956.1"/>
    <property type="molecule type" value="Genomic_DNA"/>
</dbReference>
<name>A0A1I6RJY1_9RHOB</name>